<keyword evidence="6" id="KW-0624">Polysaccharide degradation</keyword>
<feature type="region of interest" description="Disordered" evidence="7">
    <location>
        <begin position="156"/>
        <end position="224"/>
    </location>
</feature>
<dbReference type="PROSITE" id="PS51173">
    <property type="entry name" value="CBM2"/>
    <property type="match status" value="1"/>
</dbReference>
<dbReference type="InterPro" id="IPR054579">
    <property type="entry name" value="GCE-like_dom"/>
</dbReference>
<evidence type="ECO:0000259" key="8">
    <source>
        <dbReference type="PROSITE" id="PS51173"/>
    </source>
</evidence>
<evidence type="ECO:0000256" key="7">
    <source>
        <dbReference type="SAM" id="MobiDB-lite"/>
    </source>
</evidence>
<dbReference type="Gene3D" id="3.40.50.1820">
    <property type="entry name" value="alpha/beta hydrolase"/>
    <property type="match status" value="1"/>
</dbReference>
<keyword evidence="2" id="KW-0732">Signal</keyword>
<accession>A0ABS3I3Z3</accession>
<evidence type="ECO:0000256" key="1">
    <source>
        <dbReference type="ARBA" id="ARBA00022487"/>
    </source>
</evidence>
<keyword evidence="4" id="KW-0136">Cellulose degradation</keyword>
<feature type="region of interest" description="Disordered" evidence="7">
    <location>
        <begin position="1"/>
        <end position="34"/>
    </location>
</feature>
<dbReference type="SUPFAM" id="SSF49384">
    <property type="entry name" value="Carbohydrate-binding domain"/>
    <property type="match status" value="1"/>
</dbReference>
<evidence type="ECO:0000313" key="9">
    <source>
        <dbReference type="EMBL" id="MBO0607729.1"/>
    </source>
</evidence>
<keyword evidence="5" id="KW-0326">Glycosidase</keyword>
<feature type="domain" description="CBM2" evidence="8">
    <location>
        <begin position="59"/>
        <end position="167"/>
    </location>
</feature>
<name>A0ABS3I3Z3_9MICO</name>
<evidence type="ECO:0000256" key="2">
    <source>
        <dbReference type="ARBA" id="ARBA00022729"/>
    </source>
</evidence>
<dbReference type="Proteomes" id="UP000664617">
    <property type="component" value="Unassembled WGS sequence"/>
</dbReference>
<dbReference type="InterPro" id="IPR001919">
    <property type="entry name" value="CBD2"/>
</dbReference>
<evidence type="ECO:0000256" key="5">
    <source>
        <dbReference type="ARBA" id="ARBA00023295"/>
    </source>
</evidence>
<comment type="caution">
    <text evidence="9">The sequence shown here is derived from an EMBL/GenBank/DDBJ whole genome shotgun (WGS) entry which is preliminary data.</text>
</comment>
<dbReference type="Gene3D" id="2.60.40.290">
    <property type="match status" value="1"/>
</dbReference>
<dbReference type="InterPro" id="IPR018366">
    <property type="entry name" value="CBM2_CS"/>
</dbReference>
<reference evidence="10" key="2">
    <citation type="submission" date="2023-07" db="EMBL/GenBank/DDBJ databases">
        <title>Myceligenerans salitolerans sp. nov., a halotolerant actinomycete isolated from a salt lake in Xinjiang, China.</title>
        <authorList>
            <person name="Guan T."/>
        </authorList>
    </citation>
    <scope>NUCLEOTIDE SEQUENCE [LARGE SCALE GENOMIC DNA]</scope>
    <source>
        <strain evidence="10">XHU 5031</strain>
    </source>
</reference>
<keyword evidence="10" id="KW-1185">Reference proteome</keyword>
<gene>
    <name evidence="9" type="ORF">J0911_01640</name>
</gene>
<organism evidence="9 10">
    <name type="scientific">Myceligenerans salitolerans</name>
    <dbReference type="NCBI Taxonomy" id="1230528"/>
    <lineage>
        <taxon>Bacteria</taxon>
        <taxon>Bacillati</taxon>
        <taxon>Actinomycetota</taxon>
        <taxon>Actinomycetes</taxon>
        <taxon>Micrococcales</taxon>
        <taxon>Promicromonosporaceae</taxon>
        <taxon>Myceligenerans</taxon>
    </lineage>
</organism>
<protein>
    <submittedName>
        <fullName evidence="9">Cellulose-binding domain-containing protein</fullName>
    </submittedName>
</protein>
<dbReference type="EMBL" id="JAFMPK010000016">
    <property type="protein sequence ID" value="MBO0607729.1"/>
    <property type="molecule type" value="Genomic_DNA"/>
</dbReference>
<dbReference type="SUPFAM" id="SSF53474">
    <property type="entry name" value="alpha/beta-Hydrolases"/>
    <property type="match status" value="1"/>
</dbReference>
<evidence type="ECO:0000256" key="6">
    <source>
        <dbReference type="ARBA" id="ARBA00023326"/>
    </source>
</evidence>
<dbReference type="Pfam" id="PF22244">
    <property type="entry name" value="GCE_fung"/>
    <property type="match status" value="1"/>
</dbReference>
<keyword evidence="3" id="KW-0378">Hydrolase</keyword>
<evidence type="ECO:0000313" key="10">
    <source>
        <dbReference type="Proteomes" id="UP000664617"/>
    </source>
</evidence>
<dbReference type="InterPro" id="IPR029058">
    <property type="entry name" value="AB_hydrolase_fold"/>
</dbReference>
<evidence type="ECO:0000256" key="4">
    <source>
        <dbReference type="ARBA" id="ARBA00023001"/>
    </source>
</evidence>
<feature type="compositionally biased region" description="Pro residues" evidence="7">
    <location>
        <begin position="174"/>
        <end position="196"/>
    </location>
</feature>
<dbReference type="InterPro" id="IPR012291">
    <property type="entry name" value="CBM2_carb-bd_dom_sf"/>
</dbReference>
<dbReference type="InterPro" id="IPR008965">
    <property type="entry name" value="CBM2/CBM3_carb-bd_dom_sf"/>
</dbReference>
<feature type="compositionally biased region" description="Low complexity" evidence="7">
    <location>
        <begin position="1"/>
        <end position="25"/>
    </location>
</feature>
<dbReference type="SMART" id="SM00637">
    <property type="entry name" value="CBD_II"/>
    <property type="match status" value="1"/>
</dbReference>
<dbReference type="Pfam" id="PF00553">
    <property type="entry name" value="CBM_2"/>
    <property type="match status" value="1"/>
</dbReference>
<keyword evidence="1" id="KW-0719">Serine esterase</keyword>
<evidence type="ECO:0000256" key="3">
    <source>
        <dbReference type="ARBA" id="ARBA00022801"/>
    </source>
</evidence>
<dbReference type="PROSITE" id="PS00561">
    <property type="entry name" value="CBM2_A"/>
    <property type="match status" value="1"/>
</dbReference>
<sequence length="571" mass="58670">MHIARSPQASARSPRASVRGATSSRSPRRRRSRRHRWVAPWAALSLVAAGGVTALTATAASAAEGCSVEYTVVNEWQGGYQADVTVTNLGDPVSSWEVAWEFGSGQGISQAWNAQVTQSGSQVAASNVGWNGSLGTGGSANFGFIGSGPSAPAPGSFTMNGVTCTGDVGSEPTPTDPGPTPTDPDPTPTDPGPGPGPGGEFDGADCDVSGSGPGADPRLPDPFLSVDGTRITTASDWRCRRAEIKKLAENTVYGAKPGRPDSVTGTVTGSNITVNVSDQGRTTSFSASVETPGGSGPFPAVFVYGGFGGDTATILNSGAAVIRYDPLVVGQEGTSRGNKAGAFYDLYGSNSSTGLLVAWGWGVSRIIDVIEAGGGGVLDPDSFGVTGCSRYGKGAFVAGAFDQRIDLTMPVESGAGGAPILRGLAQESGAQSPGSAYGEQPWLGDAFGNYQNNVSGLPVDTHQVIGMIAPRGLFLMENPHIDWLGAGSGATAALAGREIYRALGAEGNISYVSNVSDGNHCANRSEWVQPMRQHIQASLFDAGQGPGDFRVSPNRPGDLDRWRNWTTPSLG</sequence>
<reference evidence="9 10" key="1">
    <citation type="submission" date="2021-03" db="EMBL/GenBank/DDBJ databases">
        <authorList>
            <person name="Xin L."/>
        </authorList>
    </citation>
    <scope>NUCLEOTIDE SEQUENCE [LARGE SCALE GENOMIC DNA]</scope>
    <source>
        <strain evidence="9 10">XHU 5031</strain>
    </source>
</reference>
<dbReference type="RefSeq" id="WP_207273659.1">
    <property type="nucleotide sequence ID" value="NZ_JAFMPK010000016.1"/>
</dbReference>
<feature type="region of interest" description="Disordered" evidence="7">
    <location>
        <begin position="542"/>
        <end position="571"/>
    </location>
</feature>
<keyword evidence="6" id="KW-0119">Carbohydrate metabolism</keyword>
<proteinExistence type="predicted"/>